<dbReference type="InterPro" id="IPR028096">
    <property type="entry name" value="EfeO_Cupredoxin"/>
</dbReference>
<dbReference type="NCBIfam" id="NF007697">
    <property type="entry name" value="PRK10378.1"/>
    <property type="match status" value="1"/>
</dbReference>
<dbReference type="Pfam" id="PF13473">
    <property type="entry name" value="Cupredoxin_1"/>
    <property type="match status" value="1"/>
</dbReference>
<dbReference type="Gene3D" id="2.60.40.420">
    <property type="entry name" value="Cupredoxins - blue copper proteins"/>
    <property type="match status" value="1"/>
</dbReference>
<organism evidence="8 9">
    <name type="scientific">Pseudochelatococcus contaminans</name>
    <dbReference type="NCBI Taxonomy" id="1538103"/>
    <lineage>
        <taxon>Bacteria</taxon>
        <taxon>Pseudomonadati</taxon>
        <taxon>Pseudomonadota</taxon>
        <taxon>Alphaproteobacteria</taxon>
        <taxon>Hyphomicrobiales</taxon>
        <taxon>Chelatococcaceae</taxon>
        <taxon>Pseudochelatococcus</taxon>
    </lineage>
</organism>
<proteinExistence type="inferred from homology"/>
<dbReference type="InterPro" id="IPR050894">
    <property type="entry name" value="EfeM/EfeO_iron_uptake"/>
</dbReference>
<dbReference type="PANTHER" id="PTHR39192:SF1">
    <property type="entry name" value="IRON UPTAKE SYSTEM COMPONENT EFEO"/>
    <property type="match status" value="1"/>
</dbReference>
<gene>
    <name evidence="8" type="ORF">FHS81_001792</name>
</gene>
<dbReference type="Proteomes" id="UP000537592">
    <property type="component" value="Unassembled WGS sequence"/>
</dbReference>
<evidence type="ECO:0000256" key="3">
    <source>
        <dbReference type="ARBA" id="ARBA00022729"/>
    </source>
</evidence>
<dbReference type="CDD" id="cd14656">
    <property type="entry name" value="Imelysin-like_EfeO"/>
    <property type="match status" value="1"/>
</dbReference>
<protein>
    <submittedName>
        <fullName evidence="8">Iron uptake system component EfeO</fullName>
    </submittedName>
</protein>
<dbReference type="AlphaFoldDB" id="A0A7W6EGU9"/>
<evidence type="ECO:0000256" key="1">
    <source>
        <dbReference type="ARBA" id="ARBA00004418"/>
    </source>
</evidence>
<keyword evidence="5" id="KW-1133">Transmembrane helix</keyword>
<feature type="transmembrane region" description="Helical" evidence="5">
    <location>
        <begin position="27"/>
        <end position="49"/>
    </location>
</feature>
<dbReference type="SUPFAM" id="SSF49503">
    <property type="entry name" value="Cupredoxins"/>
    <property type="match status" value="1"/>
</dbReference>
<evidence type="ECO:0000256" key="5">
    <source>
        <dbReference type="SAM" id="Phobius"/>
    </source>
</evidence>
<keyword evidence="5" id="KW-0472">Membrane</keyword>
<keyword evidence="3" id="KW-0732">Signal</keyword>
<feature type="domain" description="Imelysin-like" evidence="6">
    <location>
        <begin position="166"/>
        <end position="396"/>
    </location>
</feature>
<evidence type="ECO:0000259" key="6">
    <source>
        <dbReference type="Pfam" id="PF09375"/>
    </source>
</evidence>
<dbReference type="InterPro" id="IPR053377">
    <property type="entry name" value="Iron_uptake_EfeM/EfeO"/>
</dbReference>
<evidence type="ECO:0000259" key="7">
    <source>
        <dbReference type="Pfam" id="PF13473"/>
    </source>
</evidence>
<evidence type="ECO:0000256" key="4">
    <source>
        <dbReference type="SAM" id="MobiDB-lite"/>
    </source>
</evidence>
<dbReference type="InterPro" id="IPR038352">
    <property type="entry name" value="Imelysin_sf"/>
</dbReference>
<evidence type="ECO:0000256" key="2">
    <source>
        <dbReference type="ARBA" id="ARBA00005989"/>
    </source>
</evidence>
<feature type="domain" description="EfeO-type cupredoxin-like" evidence="7">
    <location>
        <begin position="39"/>
        <end position="145"/>
    </location>
</feature>
<keyword evidence="5" id="KW-0812">Transmembrane</keyword>
<feature type="compositionally biased region" description="Polar residues" evidence="4">
    <location>
        <begin position="1"/>
        <end position="11"/>
    </location>
</feature>
<dbReference type="InterPro" id="IPR034981">
    <property type="entry name" value="Imelysin-like_EfeO/Algp7"/>
</dbReference>
<dbReference type="InterPro" id="IPR008972">
    <property type="entry name" value="Cupredoxin"/>
</dbReference>
<evidence type="ECO:0000313" key="8">
    <source>
        <dbReference type="EMBL" id="MBB3809704.1"/>
    </source>
</evidence>
<accession>A0A7W6EGU9</accession>
<dbReference type="GO" id="GO:0042597">
    <property type="term" value="C:periplasmic space"/>
    <property type="evidence" value="ECO:0007669"/>
    <property type="project" value="UniProtKB-SubCell"/>
</dbReference>
<dbReference type="RefSeq" id="WP_183752115.1">
    <property type="nucleotide sequence ID" value="NZ_JACICC010000004.1"/>
</dbReference>
<name>A0A7W6EGU9_9HYPH</name>
<dbReference type="Gene3D" id="1.20.1420.20">
    <property type="entry name" value="M75 peptidase, HXXE motif"/>
    <property type="match status" value="1"/>
</dbReference>
<dbReference type="NCBIfam" id="NF041757">
    <property type="entry name" value="EfeO"/>
    <property type="match status" value="1"/>
</dbReference>
<evidence type="ECO:0000313" key="9">
    <source>
        <dbReference type="Proteomes" id="UP000537592"/>
    </source>
</evidence>
<comment type="caution">
    <text evidence="8">The sequence shown here is derived from an EMBL/GenBank/DDBJ whole genome shotgun (WGS) entry which is preliminary data.</text>
</comment>
<comment type="subcellular location">
    <subcellularLocation>
        <location evidence="1">Periplasm</location>
    </subcellularLocation>
</comment>
<reference evidence="8 9" key="1">
    <citation type="submission" date="2020-08" db="EMBL/GenBank/DDBJ databases">
        <title>Genomic Encyclopedia of Type Strains, Phase IV (KMG-IV): sequencing the most valuable type-strain genomes for metagenomic binning, comparative biology and taxonomic classification.</title>
        <authorList>
            <person name="Goeker M."/>
        </authorList>
    </citation>
    <scope>NUCLEOTIDE SEQUENCE [LARGE SCALE GENOMIC DNA]</scope>
    <source>
        <strain evidence="8 9">DSM 28760</strain>
    </source>
</reference>
<dbReference type="EMBL" id="JACICC010000004">
    <property type="protein sequence ID" value="MBB3809704.1"/>
    <property type="molecule type" value="Genomic_DNA"/>
</dbReference>
<keyword evidence="9" id="KW-1185">Reference proteome</keyword>
<dbReference type="Pfam" id="PF09375">
    <property type="entry name" value="Peptidase_M75"/>
    <property type="match status" value="1"/>
</dbReference>
<dbReference type="PANTHER" id="PTHR39192">
    <property type="entry name" value="IRON UPTAKE SYSTEM COMPONENT EFEO"/>
    <property type="match status" value="1"/>
</dbReference>
<dbReference type="InterPro" id="IPR018976">
    <property type="entry name" value="Imelysin-like"/>
</dbReference>
<comment type="similarity">
    <text evidence="2">Belongs to the EfeM/EfeO family.</text>
</comment>
<sequence length="405" mass="42714">MASSPNGSGTKTPQSTPPQASPPSGRLTTLALVGGAVLVIAGGAAFYFASKKAVQPVPDDAVTVTITGKTCDPNDLTVPAGRRTFKIINNSDRTVEWEILDGVMVLEERENIAPGFSSILNARLEAGTYEITCGLLSNPRGRLVVTPSAESTDSARPPLTAFIGPLAEYKVYLALETSALGAAAADLAQAIRDGDIDRARQLYGPARALYRHIEPVAQRFVDLDSAINARADYLDRREADPAFTGFHRLEYGLFDQSSLTGLAPIADKLVADIATLEERLGTLQLQPERMADGANTLLTRVAGSFGSDGEERYSGTDLDSLVATLAGTAKIISLLNPLVVKADPAIAADAQAKLDAATARIEALRTPQGYPRFDALDAGQRAAIADDLRALAEATTRLNAAIGLE</sequence>
<feature type="region of interest" description="Disordered" evidence="4">
    <location>
        <begin position="1"/>
        <end position="25"/>
    </location>
</feature>